<evidence type="ECO:0000313" key="1">
    <source>
        <dbReference type="EMBL" id="JAH17485.1"/>
    </source>
</evidence>
<dbReference type="EMBL" id="GBXM01091092">
    <property type="protein sequence ID" value="JAH17485.1"/>
    <property type="molecule type" value="Transcribed_RNA"/>
</dbReference>
<organism evidence="1">
    <name type="scientific">Anguilla anguilla</name>
    <name type="common">European freshwater eel</name>
    <name type="synonym">Muraena anguilla</name>
    <dbReference type="NCBI Taxonomy" id="7936"/>
    <lineage>
        <taxon>Eukaryota</taxon>
        <taxon>Metazoa</taxon>
        <taxon>Chordata</taxon>
        <taxon>Craniata</taxon>
        <taxon>Vertebrata</taxon>
        <taxon>Euteleostomi</taxon>
        <taxon>Actinopterygii</taxon>
        <taxon>Neopterygii</taxon>
        <taxon>Teleostei</taxon>
        <taxon>Anguilliformes</taxon>
        <taxon>Anguillidae</taxon>
        <taxon>Anguilla</taxon>
    </lineage>
</organism>
<reference evidence="1" key="1">
    <citation type="submission" date="2014-11" db="EMBL/GenBank/DDBJ databases">
        <authorList>
            <person name="Amaro Gonzalez C."/>
        </authorList>
    </citation>
    <scope>NUCLEOTIDE SEQUENCE</scope>
</reference>
<name>A0A0E9QMH2_ANGAN</name>
<accession>A0A0E9QMH2</accession>
<reference evidence="1" key="2">
    <citation type="journal article" date="2015" name="Fish Shellfish Immunol.">
        <title>Early steps in the European eel (Anguilla anguilla)-Vibrio vulnificus interaction in the gills: Role of the RtxA13 toxin.</title>
        <authorList>
            <person name="Callol A."/>
            <person name="Pajuelo D."/>
            <person name="Ebbesson L."/>
            <person name="Teles M."/>
            <person name="MacKenzie S."/>
            <person name="Amaro C."/>
        </authorList>
    </citation>
    <scope>NUCLEOTIDE SEQUENCE</scope>
</reference>
<proteinExistence type="predicted"/>
<dbReference type="AlphaFoldDB" id="A0A0E9QMH2"/>
<protein>
    <submittedName>
        <fullName evidence="1">Uncharacterized protein</fullName>
    </submittedName>
</protein>
<sequence length="25" mass="3261">MVTYIYLVQWLLQICSYRFRWNYSN</sequence>